<evidence type="ECO:0000313" key="11">
    <source>
        <dbReference type="Proteomes" id="UP000468531"/>
    </source>
</evidence>
<comment type="caution">
    <text evidence="10">The sequence shown here is derived from an EMBL/GenBank/DDBJ whole genome shotgun (WGS) entry which is preliminary data.</text>
</comment>
<sequence length="567" mass="60083">MTVIGWIQIILFCAIVIALVKPLGWYMTRVFSGERTFLSPVLRPLERGIYWVGGVDERREQHWLTYTVAMLLFHVGGFALIYGLMRLQAVLPFNPAGQTAVAEDLSFNTAISFITNTNWQNYGGESTLSYLVQMLGLTHQNFLSAATGIALAMALIRGFTRSSMRTVGNFWVDVTRCTLYVLLPICIVYALFLVWQGMPQTLGAYVDAATLEGGKQTIALGPVASQVAIKMLGTNGGGFFNANAAHPFENPTALSNLVQMISIFALGAALTNVFGRMVGNQRQGWAIFAVMGILFVAGVTVTYWAEANGTSALQALGLTGGNMEGKEVRFGVVASSLFAVVTTAASCGAVNAMHDSFTALGGMIPLINMQLGEVIIGGVGAGLYGMLLFVVLAIFVAGLMVGRTPEYVGKKIEAREVKMAMLAILVLPLMYLGWTAVGVVLPSAVASMANAGPHGFTEVLYAYTSGTGNNGSAFAGLTGNTLFYNLTLAMAMFVGRFFMIVPAMAIAGSLVEKKSIPASAGTFPTTGGLFVGLVIGVILIIGGLTFFPALALGPIVEHLAMNANTLF</sequence>
<dbReference type="Proteomes" id="UP000468531">
    <property type="component" value="Unassembled WGS sequence"/>
</dbReference>
<feature type="transmembrane region" description="Helical" evidence="9">
    <location>
        <begin position="382"/>
        <end position="401"/>
    </location>
</feature>
<dbReference type="GO" id="GO:0030955">
    <property type="term" value="F:potassium ion binding"/>
    <property type="evidence" value="ECO:0007669"/>
    <property type="project" value="UniProtKB-UniRule"/>
</dbReference>
<evidence type="ECO:0000256" key="3">
    <source>
        <dbReference type="ARBA" id="ARBA00022538"/>
    </source>
</evidence>
<feature type="transmembrane region" description="Helical" evidence="9">
    <location>
        <begin position="137"/>
        <end position="156"/>
    </location>
</feature>
<name>A0A6P1B833_9BRAD</name>
<feature type="transmembrane region" description="Helical" evidence="9">
    <location>
        <begin position="177"/>
        <end position="195"/>
    </location>
</feature>
<evidence type="ECO:0000256" key="2">
    <source>
        <dbReference type="ARBA" id="ARBA00022475"/>
    </source>
</evidence>
<keyword evidence="6 9" id="KW-1133">Transmembrane helix</keyword>
<evidence type="ECO:0000256" key="5">
    <source>
        <dbReference type="ARBA" id="ARBA00022958"/>
    </source>
</evidence>
<keyword evidence="4 9" id="KW-0812">Transmembrane</keyword>
<dbReference type="InterPro" id="IPR004623">
    <property type="entry name" value="KdpA"/>
</dbReference>
<comment type="similarity">
    <text evidence="9">Belongs to the KdpA family.</text>
</comment>
<dbReference type="PANTHER" id="PTHR30607:SF2">
    <property type="entry name" value="POTASSIUM-TRANSPORTING ATPASE POTASSIUM-BINDING SUBUNIT"/>
    <property type="match status" value="1"/>
</dbReference>
<dbReference type="AlphaFoldDB" id="A0A6P1B833"/>
<feature type="transmembrane region" description="Helical" evidence="9">
    <location>
        <begin position="482"/>
        <end position="507"/>
    </location>
</feature>
<comment type="subcellular location">
    <subcellularLocation>
        <location evidence="9">Cell membrane</location>
        <topology evidence="9">Multi-pass membrane protein</topology>
    </subcellularLocation>
</comment>
<keyword evidence="5 9" id="KW-0630">Potassium</keyword>
<dbReference type="GO" id="GO:0005886">
    <property type="term" value="C:plasma membrane"/>
    <property type="evidence" value="ECO:0007669"/>
    <property type="project" value="UniProtKB-SubCell"/>
</dbReference>
<dbReference type="HAMAP" id="MF_00275">
    <property type="entry name" value="KdpA"/>
    <property type="match status" value="1"/>
</dbReference>
<proteinExistence type="inferred from homology"/>
<keyword evidence="7 9" id="KW-0406">Ion transport</keyword>
<dbReference type="EMBL" id="VKHP01000004">
    <property type="protein sequence ID" value="NEU94609.1"/>
    <property type="molecule type" value="Genomic_DNA"/>
</dbReference>
<gene>
    <name evidence="9 10" type="primary">kdpA</name>
    <name evidence="10" type="ORF">FNJ47_01890</name>
</gene>
<dbReference type="PANTHER" id="PTHR30607">
    <property type="entry name" value="POTASSIUM-TRANSPORTING ATPASE A CHAIN"/>
    <property type="match status" value="1"/>
</dbReference>
<feature type="transmembrane region" description="Helical" evidence="9">
    <location>
        <begin position="257"/>
        <end position="274"/>
    </location>
</feature>
<keyword evidence="1 9" id="KW-0813">Transport</keyword>
<dbReference type="GO" id="GO:0008556">
    <property type="term" value="F:P-type potassium transmembrane transporter activity"/>
    <property type="evidence" value="ECO:0007669"/>
    <property type="project" value="InterPro"/>
</dbReference>
<comment type="subunit">
    <text evidence="9">The system is composed of three essential subunits: KdpA, KdpB and KdpC.</text>
</comment>
<dbReference type="NCBIfam" id="TIGR00680">
    <property type="entry name" value="kdpA"/>
    <property type="match status" value="1"/>
</dbReference>
<reference evidence="10 11" key="1">
    <citation type="journal article" date="2020" name="Arch. Microbiol.">
        <title>Bradyrhizobium uaiense sp. nov., a new highly efficient cowpea symbiont.</title>
        <authorList>
            <person name="Cabral Michel D."/>
            <person name="Azarias Guimaraes A."/>
            <person name="Martins da Costa E."/>
            <person name="Soares de Carvalho T."/>
            <person name="Balsanelli E."/>
            <person name="Willems A."/>
            <person name="Maltempi de Souza E."/>
            <person name="de Souza Moreira F.M."/>
        </authorList>
    </citation>
    <scope>NUCLEOTIDE SEQUENCE [LARGE SCALE GENOMIC DNA]</scope>
    <source>
        <strain evidence="10 11">UFLA 03-164</strain>
    </source>
</reference>
<feature type="transmembrane region" description="Helical" evidence="9">
    <location>
        <begin position="328"/>
        <end position="350"/>
    </location>
</feature>
<keyword evidence="3 9" id="KW-0633">Potassium transport</keyword>
<dbReference type="PIRSF" id="PIRSF001294">
    <property type="entry name" value="K_ATPaseA"/>
    <property type="match status" value="1"/>
</dbReference>
<dbReference type="Pfam" id="PF03814">
    <property type="entry name" value="KdpA"/>
    <property type="match status" value="1"/>
</dbReference>
<feature type="transmembrane region" description="Helical" evidence="9">
    <location>
        <begin position="286"/>
        <end position="305"/>
    </location>
</feature>
<evidence type="ECO:0000256" key="4">
    <source>
        <dbReference type="ARBA" id="ARBA00022692"/>
    </source>
</evidence>
<evidence type="ECO:0000256" key="9">
    <source>
        <dbReference type="HAMAP-Rule" id="MF_00275"/>
    </source>
</evidence>
<keyword evidence="2 9" id="KW-1003">Cell membrane</keyword>
<keyword evidence="11" id="KW-1185">Reference proteome</keyword>
<feature type="transmembrane region" description="Helical" evidence="9">
    <location>
        <begin position="528"/>
        <end position="551"/>
    </location>
</feature>
<evidence type="ECO:0000256" key="7">
    <source>
        <dbReference type="ARBA" id="ARBA00023065"/>
    </source>
</evidence>
<evidence type="ECO:0000256" key="6">
    <source>
        <dbReference type="ARBA" id="ARBA00022989"/>
    </source>
</evidence>
<comment type="function">
    <text evidence="9">Part of the high-affinity ATP-driven potassium transport (or Kdp) system, which catalyzes the hydrolysis of ATP coupled with the electrogenic transport of potassium into the cytoplasm. This subunit binds the extracellular potassium ions and delivers the ions to the membrane domain of KdpB through an intramembrane tunnel.</text>
</comment>
<organism evidence="10 11">
    <name type="scientific">Bradyrhizobium uaiense</name>
    <dbReference type="NCBI Taxonomy" id="2594946"/>
    <lineage>
        <taxon>Bacteria</taxon>
        <taxon>Pseudomonadati</taxon>
        <taxon>Pseudomonadota</taxon>
        <taxon>Alphaproteobacteria</taxon>
        <taxon>Hyphomicrobiales</taxon>
        <taxon>Nitrobacteraceae</taxon>
        <taxon>Bradyrhizobium</taxon>
    </lineage>
</organism>
<evidence type="ECO:0000313" key="10">
    <source>
        <dbReference type="EMBL" id="NEU94609.1"/>
    </source>
</evidence>
<feature type="transmembrane region" description="Helical" evidence="9">
    <location>
        <begin position="6"/>
        <end position="26"/>
    </location>
</feature>
<feature type="transmembrane region" description="Helical" evidence="9">
    <location>
        <begin position="63"/>
        <end position="85"/>
    </location>
</feature>
<feature type="transmembrane region" description="Helical" evidence="9">
    <location>
        <begin position="422"/>
        <end position="445"/>
    </location>
</feature>
<dbReference type="RefSeq" id="WP_163149949.1">
    <property type="nucleotide sequence ID" value="NZ_VKHP01000004.1"/>
</dbReference>
<accession>A0A6P1B833</accession>
<keyword evidence="8 9" id="KW-0472">Membrane</keyword>
<evidence type="ECO:0000256" key="8">
    <source>
        <dbReference type="ARBA" id="ARBA00023136"/>
    </source>
</evidence>
<protein>
    <recommendedName>
        <fullName evidence="9">Potassium-transporting ATPase potassium-binding subunit</fullName>
    </recommendedName>
    <alternativeName>
        <fullName evidence="9">ATP phosphohydrolase [potassium-transporting] A chain</fullName>
    </alternativeName>
    <alternativeName>
        <fullName evidence="9">Potassium-binding and translocating subunit A</fullName>
    </alternativeName>
    <alternativeName>
        <fullName evidence="9">Potassium-translocating ATPase A chain</fullName>
    </alternativeName>
</protein>
<evidence type="ECO:0000256" key="1">
    <source>
        <dbReference type="ARBA" id="ARBA00022448"/>
    </source>
</evidence>